<reference evidence="7" key="1">
    <citation type="submission" date="2020-11" db="EMBL/GenBank/DDBJ databases">
        <title>Intraspecies plasmid and genomic variation of Mycobacterium kubicae revealed by the complete genome sequences of two clinical isolates.</title>
        <authorList>
            <person name="Hendrix J.R."/>
            <person name="Epperson L.E."/>
            <person name="Honda J.R."/>
            <person name="Strong M."/>
        </authorList>
    </citation>
    <scope>NUCLEOTIDE SEQUENCE</scope>
    <source>
        <strain evidence="7">JCM 13573</strain>
    </source>
</reference>
<protein>
    <submittedName>
        <fullName evidence="7">Methyltransferase</fullName>
    </submittedName>
</protein>
<evidence type="ECO:0000256" key="4">
    <source>
        <dbReference type="PIRSR" id="PIRSR005739-1"/>
    </source>
</evidence>
<dbReference type="InterPro" id="IPR036388">
    <property type="entry name" value="WH-like_DNA-bd_sf"/>
</dbReference>
<keyword evidence="2" id="KW-0808">Transferase</keyword>
<evidence type="ECO:0000256" key="2">
    <source>
        <dbReference type="ARBA" id="ARBA00022679"/>
    </source>
</evidence>
<dbReference type="GO" id="GO:0046983">
    <property type="term" value="F:protein dimerization activity"/>
    <property type="evidence" value="ECO:0007669"/>
    <property type="project" value="InterPro"/>
</dbReference>
<dbReference type="SUPFAM" id="SSF53335">
    <property type="entry name" value="S-adenosyl-L-methionine-dependent methyltransferases"/>
    <property type="match status" value="1"/>
</dbReference>
<dbReference type="Gene3D" id="3.40.50.150">
    <property type="entry name" value="Vaccinia Virus protein VP39"/>
    <property type="match status" value="1"/>
</dbReference>
<dbReference type="AlphaFoldDB" id="A0AAX1JC75"/>
<feature type="domain" description="O-methyltransferase C-terminal" evidence="5">
    <location>
        <begin position="117"/>
        <end position="322"/>
    </location>
</feature>
<dbReference type="Pfam" id="PF08100">
    <property type="entry name" value="Dimerisation"/>
    <property type="match status" value="1"/>
</dbReference>
<dbReference type="InterPro" id="IPR016461">
    <property type="entry name" value="COMT-like"/>
</dbReference>
<dbReference type="InterPro" id="IPR036390">
    <property type="entry name" value="WH_DNA-bd_sf"/>
</dbReference>
<keyword evidence="1 7" id="KW-0489">Methyltransferase</keyword>
<dbReference type="PANTHER" id="PTHR43712:SF2">
    <property type="entry name" value="O-METHYLTRANSFERASE CICE"/>
    <property type="match status" value="1"/>
</dbReference>
<evidence type="ECO:0000259" key="5">
    <source>
        <dbReference type="Pfam" id="PF00891"/>
    </source>
</evidence>
<dbReference type="KEGG" id="mku:I2456_06620"/>
<evidence type="ECO:0000259" key="6">
    <source>
        <dbReference type="Pfam" id="PF08100"/>
    </source>
</evidence>
<dbReference type="PANTHER" id="PTHR43712">
    <property type="entry name" value="PUTATIVE (AFU_ORTHOLOGUE AFUA_4G14580)-RELATED"/>
    <property type="match status" value="1"/>
</dbReference>
<dbReference type="Proteomes" id="UP000663583">
    <property type="component" value="Chromosome"/>
</dbReference>
<dbReference type="GO" id="GO:0008171">
    <property type="term" value="F:O-methyltransferase activity"/>
    <property type="evidence" value="ECO:0007669"/>
    <property type="project" value="InterPro"/>
</dbReference>
<dbReference type="RefSeq" id="WP_085072816.1">
    <property type="nucleotide sequence ID" value="NZ_BLKU01000002.1"/>
</dbReference>
<dbReference type="SUPFAM" id="SSF46785">
    <property type="entry name" value="Winged helix' DNA-binding domain"/>
    <property type="match status" value="1"/>
</dbReference>
<evidence type="ECO:0000256" key="1">
    <source>
        <dbReference type="ARBA" id="ARBA00022603"/>
    </source>
</evidence>
<dbReference type="InterPro" id="IPR029063">
    <property type="entry name" value="SAM-dependent_MTases_sf"/>
</dbReference>
<feature type="domain" description="O-methyltransferase dimerisation" evidence="6">
    <location>
        <begin position="19"/>
        <end position="89"/>
    </location>
</feature>
<dbReference type="GO" id="GO:0032259">
    <property type="term" value="P:methylation"/>
    <property type="evidence" value="ECO:0007669"/>
    <property type="project" value="UniProtKB-KW"/>
</dbReference>
<gene>
    <name evidence="7" type="ORF">I2456_06620</name>
</gene>
<organism evidence="7 8">
    <name type="scientific">Mycobacterium kubicae</name>
    <dbReference type="NCBI Taxonomy" id="120959"/>
    <lineage>
        <taxon>Bacteria</taxon>
        <taxon>Bacillati</taxon>
        <taxon>Actinomycetota</taxon>
        <taxon>Actinomycetes</taxon>
        <taxon>Mycobacteriales</taxon>
        <taxon>Mycobacteriaceae</taxon>
        <taxon>Mycobacterium</taxon>
        <taxon>Mycobacterium simiae complex</taxon>
    </lineage>
</organism>
<dbReference type="Gene3D" id="1.10.10.10">
    <property type="entry name" value="Winged helix-like DNA-binding domain superfamily/Winged helix DNA-binding domain"/>
    <property type="match status" value="1"/>
</dbReference>
<evidence type="ECO:0000313" key="8">
    <source>
        <dbReference type="Proteomes" id="UP000663583"/>
    </source>
</evidence>
<sequence length="351" mass="37765">MSTDASMVRNADLQQTMLDMIFGYRVSQTIRAFADLSLADHLAAGPLTAAEVAAREGSAPQTTFRLMRAGIPLGLLTIDAEQRFHATALLDTLRKDAPTSLWGLVLGVTNDASWLSWSKFVESVRTGRSRATDVLGMDAFEYLRQHPAQSQQVTAAMAAVTSLWALDVADAIDTSEVKLAVDVGGAHGALLGQLQQRNPLLRGIVFDRPHVAADVAAGINAGDFADRTQVLGGDFFKALPPADLYLLKFILHDWEDADCVQILGRCRAAMTPGGRVAIIEFVVNEADDSPMTALMDLEMLAVVGGRERSLAEFDALLAQAGLRRVAVRRLGSQQSVIEAVADQAPVQRLNS</sequence>
<evidence type="ECO:0000256" key="3">
    <source>
        <dbReference type="ARBA" id="ARBA00022691"/>
    </source>
</evidence>
<proteinExistence type="predicted"/>
<dbReference type="Pfam" id="PF00891">
    <property type="entry name" value="Methyltransf_2"/>
    <property type="match status" value="1"/>
</dbReference>
<accession>A0AAX1JC75</accession>
<dbReference type="EMBL" id="CP065047">
    <property type="protein sequence ID" value="QPI39159.1"/>
    <property type="molecule type" value="Genomic_DNA"/>
</dbReference>
<dbReference type="PROSITE" id="PS51683">
    <property type="entry name" value="SAM_OMT_II"/>
    <property type="match status" value="1"/>
</dbReference>
<dbReference type="InterPro" id="IPR001077">
    <property type="entry name" value="COMT_C"/>
</dbReference>
<dbReference type="InterPro" id="IPR012967">
    <property type="entry name" value="COMT_dimerisation"/>
</dbReference>
<evidence type="ECO:0000313" key="7">
    <source>
        <dbReference type="EMBL" id="QPI39159.1"/>
    </source>
</evidence>
<feature type="active site" description="Proton acceptor" evidence="4">
    <location>
        <position position="252"/>
    </location>
</feature>
<keyword evidence="3" id="KW-0949">S-adenosyl-L-methionine</keyword>
<dbReference type="PIRSF" id="PIRSF005739">
    <property type="entry name" value="O-mtase"/>
    <property type="match status" value="1"/>
</dbReference>
<name>A0AAX1JC75_9MYCO</name>